<feature type="signal peptide" evidence="1">
    <location>
        <begin position="1"/>
        <end position="23"/>
    </location>
</feature>
<dbReference type="RefSeq" id="WP_370596779.1">
    <property type="nucleotide sequence ID" value="NZ_JALBUR010000072.1"/>
</dbReference>
<organism evidence="2 3">
    <name type="scientific">Grylomicrobium aquisgranensis</name>
    <dbReference type="NCBI Taxonomy" id="2926318"/>
    <lineage>
        <taxon>Bacteria</taxon>
        <taxon>Bacillati</taxon>
        <taxon>Bacillota</taxon>
        <taxon>Erysipelotrichia</taxon>
        <taxon>Erysipelotrichales</taxon>
        <taxon>Erysipelotrichaceae</taxon>
        <taxon>Grylomicrobium</taxon>
    </lineage>
</organism>
<proteinExistence type="predicted"/>
<keyword evidence="1" id="KW-0732">Signal</keyword>
<dbReference type="EMBL" id="JALBUR010000072">
    <property type="protein sequence ID" value="MDX8420686.1"/>
    <property type="molecule type" value="Genomic_DNA"/>
</dbReference>
<sequence length="211" mass="23390">MKKIISILISMLLISVATLPALAEEKSNLNIHDYTAAVQNEANKYGITVEILDYDREKPITEETINYGIDSVRKYAESLSIKQIDTVNNASTNEVVIMRRAMPVTRTKYANISASNIYGSANLCVEANFVIDINMGRIMQLNRISAYQYGAFINFDSWSTTSVTSNINSPSDGKISGKVNGYLTTSYTEPRSGIKTGYTSYESISYTIDGR</sequence>
<evidence type="ECO:0000256" key="1">
    <source>
        <dbReference type="SAM" id="SignalP"/>
    </source>
</evidence>
<reference evidence="2 3" key="1">
    <citation type="submission" date="2022-03" db="EMBL/GenBank/DDBJ databases">
        <title>Novel taxa within the pig intestine.</title>
        <authorList>
            <person name="Wylensek D."/>
            <person name="Bishof K."/>
            <person name="Afrizal A."/>
            <person name="Clavel T."/>
        </authorList>
    </citation>
    <scope>NUCLEOTIDE SEQUENCE [LARGE SCALE GENOMIC DNA]</scope>
    <source>
        <strain evidence="2 3">CLA-KB-P133</strain>
    </source>
</reference>
<name>A0AB35U783_9FIRM</name>
<dbReference type="Proteomes" id="UP001286174">
    <property type="component" value="Unassembled WGS sequence"/>
</dbReference>
<comment type="caution">
    <text evidence="2">The sequence shown here is derived from an EMBL/GenBank/DDBJ whole genome shotgun (WGS) entry which is preliminary data.</text>
</comment>
<evidence type="ECO:0000313" key="2">
    <source>
        <dbReference type="EMBL" id="MDX8420686.1"/>
    </source>
</evidence>
<evidence type="ECO:0000313" key="3">
    <source>
        <dbReference type="Proteomes" id="UP001286174"/>
    </source>
</evidence>
<feature type="chain" id="PRO_5044334436" evidence="1">
    <location>
        <begin position="24"/>
        <end position="211"/>
    </location>
</feature>
<accession>A0AB35U783</accession>
<protein>
    <submittedName>
        <fullName evidence="2">Uncharacterized protein</fullName>
    </submittedName>
</protein>
<keyword evidence="3" id="KW-1185">Reference proteome</keyword>
<dbReference type="AlphaFoldDB" id="A0AB35U783"/>
<gene>
    <name evidence="2" type="ORF">MOZ60_11420</name>
</gene>